<dbReference type="PANTHER" id="PTHR39596">
    <property type="match status" value="1"/>
</dbReference>
<dbReference type="PANTHER" id="PTHR39596:SF2">
    <property type="entry name" value="HET DOMAIN PROTEIN (AFU_ORTHOLOGUE AFUA_1G17550)-RELATED"/>
    <property type="match status" value="1"/>
</dbReference>
<proteinExistence type="predicted"/>
<sequence>MSVDVSPNLCPNLKARVSLDLGKAGLFYWTQLGGTQTSKSHTSCTDAACYANDTHAAVCHIRSGCSCPLLGPQILDVMRILKEGLFALIAIDNEGDQAKVVVRPYKPGVSFTLISHALGDCLANRAENTLPTCQLKNIRHILCNIHKPEFQSEERNWFWLDTLCIPLSHLGTSITRHSLTKSMKSIAKAAHKTLVLDSDISLLRSSSKPEEMFLRIAYSSWNSRLWTLQEAVFANKLILHLSDQDIELESLKEMCRDSLLNTDTKYPWDVKFPFLILRQYLDSFHANLVRSVSHDIFLREAIEGRTTTEKADKRLVIANLLDIEETELDTCVELVKLLTAQETHIGCHISVLEDPAASNVS</sequence>
<gene>
    <name evidence="1" type="ORF">GLAREA_11326</name>
</gene>
<keyword evidence="2" id="KW-1185">Reference proteome</keyword>
<dbReference type="EMBL" id="KE145354">
    <property type="protein sequence ID" value="EPE35626.1"/>
    <property type="molecule type" value="Genomic_DNA"/>
</dbReference>
<dbReference type="HOGENOM" id="CLU_811422_0_0_1"/>
<reference evidence="1 2" key="1">
    <citation type="journal article" date="2013" name="BMC Genomics">
        <title>Genomics-driven discovery of the pneumocandin biosynthetic gene cluster in the fungus Glarea lozoyensis.</title>
        <authorList>
            <person name="Chen L."/>
            <person name="Yue Q."/>
            <person name="Zhang X."/>
            <person name="Xiang M."/>
            <person name="Wang C."/>
            <person name="Li S."/>
            <person name="Che Y."/>
            <person name="Ortiz-Lopez F.J."/>
            <person name="Bills G.F."/>
            <person name="Liu X."/>
            <person name="An Z."/>
        </authorList>
    </citation>
    <scope>NUCLEOTIDE SEQUENCE [LARGE SCALE GENOMIC DNA]</scope>
    <source>
        <strain evidence="2">ATCC 20868 / MF5171</strain>
    </source>
</reference>
<dbReference type="OrthoDB" id="2426273at2759"/>
<dbReference type="Proteomes" id="UP000016922">
    <property type="component" value="Unassembled WGS sequence"/>
</dbReference>
<evidence type="ECO:0008006" key="3">
    <source>
        <dbReference type="Google" id="ProtNLM"/>
    </source>
</evidence>
<dbReference type="GeneID" id="19470367"/>
<dbReference type="KEGG" id="glz:GLAREA_11326"/>
<dbReference type="OMA" id="HIGCHIS"/>
<name>S3DUI8_GLAL2</name>
<organism evidence="1 2">
    <name type="scientific">Glarea lozoyensis (strain ATCC 20868 / MF5171)</name>
    <dbReference type="NCBI Taxonomy" id="1116229"/>
    <lineage>
        <taxon>Eukaryota</taxon>
        <taxon>Fungi</taxon>
        <taxon>Dikarya</taxon>
        <taxon>Ascomycota</taxon>
        <taxon>Pezizomycotina</taxon>
        <taxon>Leotiomycetes</taxon>
        <taxon>Helotiales</taxon>
        <taxon>Helotiaceae</taxon>
        <taxon>Glarea</taxon>
    </lineage>
</organism>
<dbReference type="RefSeq" id="XP_008077705.1">
    <property type="nucleotide sequence ID" value="XM_008079514.1"/>
</dbReference>
<accession>S3DUI8</accession>
<evidence type="ECO:0000313" key="2">
    <source>
        <dbReference type="Proteomes" id="UP000016922"/>
    </source>
</evidence>
<protein>
    <recommendedName>
        <fullName evidence="3">Heterokaryon incompatibility domain-containing protein</fullName>
    </recommendedName>
</protein>
<evidence type="ECO:0000313" key="1">
    <source>
        <dbReference type="EMBL" id="EPE35626.1"/>
    </source>
</evidence>
<dbReference type="AlphaFoldDB" id="S3DUI8"/>
<dbReference type="eggNOG" id="ENOG502SQ4R">
    <property type="taxonomic scope" value="Eukaryota"/>
</dbReference>